<dbReference type="HOGENOM" id="CLU_101297_1_1_0"/>
<feature type="transmembrane region" description="Helical" evidence="7">
    <location>
        <begin position="83"/>
        <end position="103"/>
    </location>
</feature>
<keyword evidence="6 7" id="KW-0472">Membrane</keyword>
<evidence type="ECO:0000313" key="8">
    <source>
        <dbReference type="EMBL" id="BAI81610.1"/>
    </source>
</evidence>
<evidence type="ECO:0000256" key="5">
    <source>
        <dbReference type="ARBA" id="ARBA00022989"/>
    </source>
</evidence>
<evidence type="ECO:0000313" key="9">
    <source>
        <dbReference type="Proteomes" id="UP000001520"/>
    </source>
</evidence>
<comment type="subcellular location">
    <subcellularLocation>
        <location evidence="1">Cell membrane</location>
        <topology evidence="1">Multi-pass membrane protein</topology>
    </subcellularLocation>
</comment>
<feature type="transmembrane region" description="Helical" evidence="7">
    <location>
        <begin position="110"/>
        <end position="128"/>
    </location>
</feature>
<dbReference type="PANTHER" id="PTHR34184">
    <property type="entry name" value="UPF0718 PROTEIN YCGR"/>
    <property type="match status" value="1"/>
</dbReference>
<evidence type="ECO:0000256" key="7">
    <source>
        <dbReference type="SAM" id="Phobius"/>
    </source>
</evidence>
<evidence type="ECO:0000256" key="4">
    <source>
        <dbReference type="ARBA" id="ARBA00022692"/>
    </source>
</evidence>
<keyword evidence="4 7" id="KW-0812">Transmembrane</keyword>
<dbReference type="EMBL" id="AP011529">
    <property type="protein sequence ID" value="BAI81610.1"/>
    <property type="molecule type" value="Genomic_DNA"/>
</dbReference>
<feature type="transmembrane region" description="Helical" evidence="7">
    <location>
        <begin position="148"/>
        <end position="167"/>
    </location>
</feature>
<evidence type="ECO:0000256" key="3">
    <source>
        <dbReference type="ARBA" id="ARBA00022475"/>
    </source>
</evidence>
<keyword evidence="5 7" id="KW-1133">Transmembrane helix</keyword>
<keyword evidence="3" id="KW-1003">Cell membrane</keyword>
<dbReference type="InterPro" id="IPR052923">
    <property type="entry name" value="UPF0718"/>
</dbReference>
<name>D3PA70_DEFDS</name>
<evidence type="ECO:0000256" key="1">
    <source>
        <dbReference type="ARBA" id="ARBA00004651"/>
    </source>
</evidence>
<dbReference type="OrthoDB" id="5465282at2"/>
<dbReference type="Proteomes" id="UP000001520">
    <property type="component" value="Chromosome"/>
</dbReference>
<proteinExistence type="inferred from homology"/>
<dbReference type="KEGG" id="ddf:DEFDS_2164"/>
<comment type="similarity">
    <text evidence="2">Belongs to the UPF0718 family.</text>
</comment>
<gene>
    <name evidence="8" type="ordered locus">DEFDS_2164</name>
</gene>
<organism evidence="8 9">
    <name type="scientific">Deferribacter desulfuricans (strain DSM 14783 / JCM 11476 / NBRC 101012 / SSM1)</name>
    <dbReference type="NCBI Taxonomy" id="639282"/>
    <lineage>
        <taxon>Bacteria</taxon>
        <taxon>Pseudomonadati</taxon>
        <taxon>Deferribacterota</taxon>
        <taxon>Deferribacteres</taxon>
        <taxon>Deferribacterales</taxon>
        <taxon>Deferribacteraceae</taxon>
        <taxon>Deferribacter</taxon>
    </lineage>
</organism>
<reference evidence="8 9" key="1">
    <citation type="journal article" date="2010" name="DNA Res.">
        <title>Bacterial lifestyle in a deep-sea hydrothermal vent chimney revealed by the genome sequence of the thermophilic bacterium Deferribacter desulfuricans SSM1.</title>
        <authorList>
            <person name="Takaki Y."/>
            <person name="Shimamura S."/>
            <person name="Nakagawa S."/>
            <person name="Fukuhara Y."/>
            <person name="Horikawa H."/>
            <person name="Ankai A."/>
            <person name="Harada T."/>
            <person name="Hosoyama A."/>
            <person name="Oguchi A."/>
            <person name="Fukui S."/>
            <person name="Fujita N."/>
            <person name="Takami H."/>
            <person name="Takai K."/>
        </authorList>
    </citation>
    <scope>NUCLEOTIDE SEQUENCE [LARGE SCALE GENOMIC DNA]</scope>
    <source>
        <strain evidence="9">DSM 14783 / JCM 11476 / NBRC 101012 / SSM1</strain>
    </source>
</reference>
<dbReference type="STRING" id="639282.DEFDS_2164"/>
<dbReference type="Pfam" id="PF03773">
    <property type="entry name" value="ArsP_1"/>
    <property type="match status" value="1"/>
</dbReference>
<dbReference type="eggNOG" id="COG0701">
    <property type="taxonomic scope" value="Bacteria"/>
</dbReference>
<dbReference type="PANTHER" id="PTHR34184:SF4">
    <property type="entry name" value="UPF0718 PROTEIN YCGR"/>
    <property type="match status" value="1"/>
</dbReference>
<dbReference type="InterPro" id="IPR005524">
    <property type="entry name" value="DUF318"/>
</dbReference>
<evidence type="ECO:0008006" key="10">
    <source>
        <dbReference type="Google" id="ProtNLM"/>
    </source>
</evidence>
<feature type="transmembrane region" description="Helical" evidence="7">
    <location>
        <begin position="6"/>
        <end position="25"/>
    </location>
</feature>
<dbReference type="AlphaFoldDB" id="D3PA70"/>
<evidence type="ECO:0000256" key="2">
    <source>
        <dbReference type="ARBA" id="ARBA00006386"/>
    </source>
</evidence>
<sequence length="168" mass="17973">MKNNLIIPSIIMASLAIFLIILAYFNKEASVAKGFNISFNMFKNMLLLLVFAFIIAGFVQVLVPKEFIVKFFGEGSGLKGIVAAAIAGALTPGGPYVSFPLALSLMEKGASIGAMISFVTAWSIWGVARLPLEIGILGLKFTVLRVVSTIFFPILAGIIANFINGLLK</sequence>
<keyword evidence="9" id="KW-1185">Reference proteome</keyword>
<evidence type="ECO:0000256" key="6">
    <source>
        <dbReference type="ARBA" id="ARBA00023136"/>
    </source>
</evidence>
<dbReference type="RefSeq" id="WP_013008855.1">
    <property type="nucleotide sequence ID" value="NC_013939.1"/>
</dbReference>
<feature type="transmembrane region" description="Helical" evidence="7">
    <location>
        <begin position="46"/>
        <end position="63"/>
    </location>
</feature>
<accession>D3PA70</accession>
<protein>
    <recommendedName>
        <fullName evidence="10">Permease</fullName>
    </recommendedName>
</protein>
<dbReference type="GO" id="GO:0005886">
    <property type="term" value="C:plasma membrane"/>
    <property type="evidence" value="ECO:0007669"/>
    <property type="project" value="UniProtKB-SubCell"/>
</dbReference>